<dbReference type="Pfam" id="PF11391">
    <property type="entry name" value="DUF2798"/>
    <property type="match status" value="1"/>
</dbReference>
<evidence type="ECO:0008006" key="4">
    <source>
        <dbReference type="Google" id="ProtNLM"/>
    </source>
</evidence>
<feature type="transmembrane region" description="Helical" evidence="1">
    <location>
        <begin position="26"/>
        <end position="48"/>
    </location>
</feature>
<accession>A0A6J5GUG0</accession>
<protein>
    <recommendedName>
        <fullName evidence="4">DUF2798 domain-containing protein</fullName>
    </recommendedName>
</protein>
<dbReference type="EMBL" id="CADIKL010000052">
    <property type="protein sequence ID" value="CAB3807212.1"/>
    <property type="molecule type" value="Genomic_DNA"/>
</dbReference>
<keyword evidence="1" id="KW-0812">Transmembrane</keyword>
<evidence type="ECO:0000313" key="3">
    <source>
        <dbReference type="Proteomes" id="UP000494119"/>
    </source>
</evidence>
<organism evidence="2 3">
    <name type="scientific">Paraburkholderia caffeinitolerans</name>
    <dbReference type="NCBI Taxonomy" id="1723730"/>
    <lineage>
        <taxon>Bacteria</taxon>
        <taxon>Pseudomonadati</taxon>
        <taxon>Pseudomonadota</taxon>
        <taxon>Betaproteobacteria</taxon>
        <taxon>Burkholderiales</taxon>
        <taxon>Burkholderiaceae</taxon>
        <taxon>Paraburkholderia</taxon>
    </lineage>
</organism>
<sequence>MIPGTSQSTAQNATQKSTRFRIPRPLTPYVFALYMATIMAFLMCLVITVTEFGVDEHYMENVKNAYRVAMPAAFVCVLIVRPIVARLVAWTVHPH</sequence>
<keyword evidence="1" id="KW-0472">Membrane</keyword>
<reference evidence="2 3" key="1">
    <citation type="submission" date="2020-04" db="EMBL/GenBank/DDBJ databases">
        <authorList>
            <person name="De Canck E."/>
        </authorList>
    </citation>
    <scope>NUCLEOTIDE SEQUENCE [LARGE SCALE GENOMIC DNA]</scope>
    <source>
        <strain evidence="2 3">LMG 28688</strain>
    </source>
</reference>
<dbReference type="Proteomes" id="UP000494119">
    <property type="component" value="Unassembled WGS sequence"/>
</dbReference>
<dbReference type="AlphaFoldDB" id="A0A6J5GUG0"/>
<keyword evidence="1" id="KW-1133">Transmembrane helix</keyword>
<feature type="transmembrane region" description="Helical" evidence="1">
    <location>
        <begin position="68"/>
        <end position="89"/>
    </location>
</feature>
<name>A0A6J5GUG0_9BURK</name>
<proteinExistence type="predicted"/>
<dbReference type="InterPro" id="IPR021529">
    <property type="entry name" value="DUF2798"/>
</dbReference>
<evidence type="ECO:0000313" key="2">
    <source>
        <dbReference type="EMBL" id="CAB3807212.1"/>
    </source>
</evidence>
<gene>
    <name evidence="2" type="ORF">LMG28688_06506</name>
</gene>
<keyword evidence="3" id="KW-1185">Reference proteome</keyword>
<evidence type="ECO:0000256" key="1">
    <source>
        <dbReference type="SAM" id="Phobius"/>
    </source>
</evidence>